<keyword evidence="3" id="KW-1185">Reference proteome</keyword>
<reference evidence="2 3" key="1">
    <citation type="submission" date="2019-06" db="EMBL/GenBank/DDBJ databases">
        <title>Sorghum-associated microbial communities from plants grown in Nebraska, USA.</title>
        <authorList>
            <person name="Schachtman D."/>
        </authorList>
    </citation>
    <scope>NUCLEOTIDE SEQUENCE [LARGE SCALE GENOMIC DNA]</scope>
    <source>
        <strain evidence="2 3">1209</strain>
    </source>
</reference>
<dbReference type="Gene3D" id="3.40.50.1820">
    <property type="entry name" value="alpha/beta hydrolase"/>
    <property type="match status" value="1"/>
</dbReference>
<dbReference type="Proteomes" id="UP000320811">
    <property type="component" value="Unassembled WGS sequence"/>
</dbReference>
<comment type="caution">
    <text evidence="2">The sequence shown here is derived from an EMBL/GenBank/DDBJ whole genome shotgun (WGS) entry which is preliminary data.</text>
</comment>
<dbReference type="OrthoDB" id="9764953at2"/>
<dbReference type="AlphaFoldDB" id="A0A561Q4Q3"/>
<evidence type="ECO:0000256" key="1">
    <source>
        <dbReference type="SAM" id="SignalP"/>
    </source>
</evidence>
<feature type="signal peptide" evidence="1">
    <location>
        <begin position="1"/>
        <end position="39"/>
    </location>
</feature>
<dbReference type="RefSeq" id="WP_145663940.1">
    <property type="nucleotide sequence ID" value="NZ_VIWO01000001.1"/>
</dbReference>
<sequence length="908" mass="102548">MISLRKRPGRQQPAPPSLPGKYTSLLLLLAALFTACSNASEIPDIQLPAAEKFNAEVNVDRMILLGPFTSDSGSLHHIDTDEFIRYGLREEEINFDNVSRLRDKAGKKGFLYQTPHSYVDGVDLFTALPHANCYAIFSVNSPVDQDIAFLLGSDDGMKIWVNQKLCFRVNDARSMQRNTDIFVVHLKKGPNFVLLKCNNGGGYWAFYLNMSRIDYAAEFYQHKFGYDFLEHCLLGANDSLKINLNPCFTALGDSTTLQVFNPAGKEMLSTKLPRGSNWQIPLPYLDKGSYKCKILVPGDTLSEIFMVGNYHDVYDTDSIKLSAGRPGGDFLVNTQTLFSRFRYLKSFGTRYGCDDQLYRKIAITLFDMAGIVNDARFSNKPGKHLRGYISKVDGGTENYMVYVPGSYRKNVPIPLVMVIPWVSQRAPFIQSPHVAYLDKIDALTRLAEKFGYAILWPAARIFERYNLNPIVSTSIFQAMNKVGEDYNIDPHRVYLYGVCSGGMFAMLLANRFPEHFAAIGVEGPELNYTKSKTMLDPSSDLFRFPTEWVKENNLLQTINNYQHIPLYIAHAPADHKSDYAISRKIYAEAKQQGFNILLDSVGNITKAPTLDLYPDALILRKMFSFFKDKVTKAPLSINFSTFQLKYNRAYWITIDQMDTLHALANIQATFNSNNLLKITTKNIRSYSIDLTQLPGLQRNKKLLVITNNDTAYFNTPPQADALHLSIGKQQQLGLLEKNHDVEGPINDIFKDNFLLVSGDAGTKEERLVNQMMVNKFIQNWQENNFNTCPVKTAAAINKEDITRSNLILIGNPATNSFIKRLAPKLPLKIDANALDIGSQHIDGNSLGYTLIYPNPLNPKKYILLLGSNNSSIAHMAPDLQYTGWYDYEVKNLISEAVLKKGYFDKCWK</sequence>
<evidence type="ECO:0000313" key="2">
    <source>
        <dbReference type="EMBL" id="TWF45352.1"/>
    </source>
</evidence>
<feature type="chain" id="PRO_5022233111" evidence="1">
    <location>
        <begin position="40"/>
        <end position="908"/>
    </location>
</feature>
<protein>
    <submittedName>
        <fullName evidence="2">Esterase/PHB depolymerase</fullName>
    </submittedName>
</protein>
<dbReference type="SUPFAM" id="SSF53474">
    <property type="entry name" value="alpha/beta-Hydrolases"/>
    <property type="match status" value="1"/>
</dbReference>
<accession>A0A561Q4Q3</accession>
<dbReference type="InterPro" id="IPR029058">
    <property type="entry name" value="AB_hydrolase_fold"/>
</dbReference>
<keyword evidence="1" id="KW-0732">Signal</keyword>
<evidence type="ECO:0000313" key="3">
    <source>
        <dbReference type="Proteomes" id="UP000320811"/>
    </source>
</evidence>
<gene>
    <name evidence="2" type="ORF">FHW36_1011282</name>
</gene>
<proteinExistence type="predicted"/>
<dbReference type="EMBL" id="VIWO01000001">
    <property type="protein sequence ID" value="TWF45352.1"/>
    <property type="molecule type" value="Genomic_DNA"/>
</dbReference>
<name>A0A561Q4Q3_9BACT</name>
<organism evidence="2 3">
    <name type="scientific">Chitinophaga polysaccharea</name>
    <dbReference type="NCBI Taxonomy" id="1293035"/>
    <lineage>
        <taxon>Bacteria</taxon>
        <taxon>Pseudomonadati</taxon>
        <taxon>Bacteroidota</taxon>
        <taxon>Chitinophagia</taxon>
        <taxon>Chitinophagales</taxon>
        <taxon>Chitinophagaceae</taxon>
        <taxon>Chitinophaga</taxon>
    </lineage>
</organism>